<organism evidence="1 2">
    <name type="scientific">Microthyrium microscopicum</name>
    <dbReference type="NCBI Taxonomy" id="703497"/>
    <lineage>
        <taxon>Eukaryota</taxon>
        <taxon>Fungi</taxon>
        <taxon>Dikarya</taxon>
        <taxon>Ascomycota</taxon>
        <taxon>Pezizomycotina</taxon>
        <taxon>Dothideomycetes</taxon>
        <taxon>Dothideomycetes incertae sedis</taxon>
        <taxon>Microthyriales</taxon>
        <taxon>Microthyriaceae</taxon>
        <taxon>Microthyrium</taxon>
    </lineage>
</organism>
<keyword evidence="2" id="KW-1185">Reference proteome</keyword>
<gene>
    <name evidence="1" type="ORF">BT63DRAFT_461154</name>
</gene>
<accession>A0A6A6TVE3</accession>
<dbReference type="PANTHER" id="PTHR37540:SF9">
    <property type="entry name" value="ZN(2)-C6 FUNGAL-TYPE DOMAIN-CONTAINING PROTEIN"/>
    <property type="match status" value="1"/>
</dbReference>
<dbReference type="EMBL" id="MU004245">
    <property type="protein sequence ID" value="KAF2663426.1"/>
    <property type="molecule type" value="Genomic_DNA"/>
</dbReference>
<dbReference type="Pfam" id="PF11951">
    <property type="entry name" value="Fungal_trans_2"/>
    <property type="match status" value="1"/>
</dbReference>
<reference evidence="1" key="1">
    <citation type="journal article" date="2020" name="Stud. Mycol.">
        <title>101 Dothideomycetes genomes: a test case for predicting lifestyles and emergence of pathogens.</title>
        <authorList>
            <person name="Haridas S."/>
            <person name="Albert R."/>
            <person name="Binder M."/>
            <person name="Bloem J."/>
            <person name="Labutti K."/>
            <person name="Salamov A."/>
            <person name="Andreopoulos B."/>
            <person name="Baker S."/>
            <person name="Barry K."/>
            <person name="Bills G."/>
            <person name="Bluhm B."/>
            <person name="Cannon C."/>
            <person name="Castanera R."/>
            <person name="Culley D."/>
            <person name="Daum C."/>
            <person name="Ezra D."/>
            <person name="Gonzalez J."/>
            <person name="Henrissat B."/>
            <person name="Kuo A."/>
            <person name="Liang C."/>
            <person name="Lipzen A."/>
            <person name="Lutzoni F."/>
            <person name="Magnuson J."/>
            <person name="Mondo S."/>
            <person name="Nolan M."/>
            <person name="Ohm R."/>
            <person name="Pangilinan J."/>
            <person name="Park H.-J."/>
            <person name="Ramirez L."/>
            <person name="Alfaro M."/>
            <person name="Sun H."/>
            <person name="Tritt A."/>
            <person name="Yoshinaga Y."/>
            <person name="Zwiers L.-H."/>
            <person name="Turgeon B."/>
            <person name="Goodwin S."/>
            <person name="Spatafora J."/>
            <person name="Crous P."/>
            <person name="Grigoriev I."/>
        </authorList>
    </citation>
    <scope>NUCLEOTIDE SEQUENCE</scope>
    <source>
        <strain evidence="1">CBS 115976</strain>
    </source>
</reference>
<dbReference type="Proteomes" id="UP000799302">
    <property type="component" value="Unassembled WGS sequence"/>
</dbReference>
<sequence length="483" mass="54849">MEFRFVDNNGPIDRRSRKAIRSHAMKGKNMGKAIQGRGHKGLRKLEKSYDASSSSSSIGCVEKTNAVLIETSVTQIEQSIRNELDIVARAEICPTYNPFSPFAGAEYDYFDFPCQLTSSMRYLIHQFHSAVSFKLYPHEFCRPPVKEKFFQHMLMDQTLFHCTLAMSASYVTHFRGYHDESLEIRRHFTETLRLVNKDISASAVPRETTIVVVVSLAIQANMTGAMSNSRIHINGLKHIMDLWPGGLPMLYHTNPELMQKICRADNEYALLGGTRTQFGPILRSLQTSLLAPLHRIGKPPALPYPLGKLCEQLQSITSDVLAFCKCAGKIKLEPREFQGIIVSICQRLLDFAPLDGARPLDPLNDIWHLGLLNFMTTLLYYLGRLRPLYTGLLYTTFERSLTKYSYTQTESDQSLILWLYFVHGFSLLDGSNGSWLIPKLQTLIGDLGLKNWNDAKQNFETFPWIEIGHDALGKKIWKVVMAT</sequence>
<evidence type="ECO:0000313" key="1">
    <source>
        <dbReference type="EMBL" id="KAF2663426.1"/>
    </source>
</evidence>
<dbReference type="InterPro" id="IPR021858">
    <property type="entry name" value="Fun_TF"/>
</dbReference>
<dbReference type="OrthoDB" id="4158087at2759"/>
<name>A0A6A6TVE3_9PEZI</name>
<dbReference type="PANTHER" id="PTHR37540">
    <property type="entry name" value="TRANSCRIPTION FACTOR (ACR-2), PUTATIVE-RELATED-RELATED"/>
    <property type="match status" value="1"/>
</dbReference>
<protein>
    <submittedName>
        <fullName evidence="1">Uncharacterized protein</fullName>
    </submittedName>
</protein>
<evidence type="ECO:0000313" key="2">
    <source>
        <dbReference type="Proteomes" id="UP000799302"/>
    </source>
</evidence>
<proteinExistence type="predicted"/>
<dbReference type="AlphaFoldDB" id="A0A6A6TVE3"/>